<name>C4JZ95_UNCRE</name>
<keyword evidence="5 9" id="KW-0067">ATP-binding</keyword>
<proteinExistence type="predicted"/>
<dbReference type="EMBL" id="CH476619">
    <property type="protein sequence ID" value="EEP82631.1"/>
    <property type="molecule type" value="Genomic_DNA"/>
</dbReference>
<evidence type="ECO:0000256" key="3">
    <source>
        <dbReference type="ARBA" id="ARBA00022741"/>
    </source>
</evidence>
<feature type="compositionally biased region" description="Pro residues" evidence="10">
    <location>
        <begin position="47"/>
        <end position="57"/>
    </location>
</feature>
<evidence type="ECO:0000313" key="12">
    <source>
        <dbReference type="EMBL" id="EEP82631.1"/>
    </source>
</evidence>
<evidence type="ECO:0000256" key="10">
    <source>
        <dbReference type="SAM" id="MobiDB-lite"/>
    </source>
</evidence>
<evidence type="ECO:0000256" key="7">
    <source>
        <dbReference type="ARBA" id="ARBA00048130"/>
    </source>
</evidence>
<protein>
    <recommendedName>
        <fullName evidence="8">Mitogen-activated protein kinase kinae kinase bck1</fullName>
        <ecNumber evidence="1">2.7.11.24</ecNumber>
    </recommendedName>
</protein>
<dbReference type="InParanoid" id="C4JZ95"/>
<dbReference type="FunCoup" id="C4JZ95">
    <property type="interactions" value="324"/>
</dbReference>
<sequence length="1515" mass="165867">MDGQRQQPYVPGPPPQSIPQATAQSHMMQIPPPPPRVTHTTAHTGGLPPPPPGPPPGSAYGNQPGWQWARQQQGFGQGYYPPPPPLTSSNQLYNQHLAYSIHQPQNPGSLSIQQPPSNDPPLTSATYIPGGSSFGPGVGIPPLIPHDNYDHFSRPERAGYPYDPDALRYIPESYADKITRPQIPLSYREQSDTAGTLNPSQNPHVQSSHQNSQVSTRENSSRQTASAASNGLSAHEADEKWPLDRVLQWLAHNGFSTEWQETFRALDLKGAKFIELGCGGANGMGNFGKMHQDIYPQLAKEYGAAWDPGRERDEGVRMRKLIRSSAETKHSENTSSGRFYEQHASASTDGGVETSPHLRPDSFPFDPSSTEFGHQETTSRSELSRNILGNALGEWRRHSPSASSDHGNTTSKSRGGSPATQFASMVTAEPTGTPGEMTHAKRNSSDSIMSRSFRQGQGPPMREHPMKQSEMPSKDHKGFLNAIRKKLGPSHPSPDDTSLDTPSSPARYAQSFPYSGRTGPNSSEPSLGYGISQPSTECHARKVIQNPPPKRFIFVTLDGWNYRLVDVTDVDAADMLRAHLCNGVGIKDPSSALIYVTEPGKVDHEEPLSDTMLVVNRRSKSDDQGSLKLYVQSMAPPAFGLGLSFSERVANGAKPQRSTTEDDARNRTNHVAHPRRVSPAMAHRASMQNLASYSPFIEDDRWVEESPEEKERNAAILAAHKEHRRVVEEKQRLYLQSKREQLQKEANIGRRKKPKDSSAQSSDQARSSKDFLVDTRERSSSFSPKSASPSMGIAAAIANMGKISGSIAKPLATSSPFSHSPRTPSESEIGKLSSTESADTGSAGSHRASPSSAITRGPASMFNVPIHNDGISARKASISETPSSLPEKATYATSLREPSRVPSQSRLSHGPDFDFQETEVLFVKSPQPPPQDSDEASDEDLFIKPLANRKPKPKADGKAATGLARGRLAKPALTVNTNSRAVKGLSVTFKSPGPADAFTPLTDHSDPRSGHHSGDPDTDDLSPQDLRNSRRRSFVRDDVWASRPPVEGMIDHLEDFFPNIDLDEPYLEGITLTPPMSPTATPSHSEPEPELTQNLREHVAHAAPNLSSILRNPSDTLGSDESTLKAKVTAKNVAQRNVSRAGGLSRMKSIREVAKGAHQIRRNQSSAASKNAQSGMLRRKSTKMFGARIMQISPKPGSRLSDLDPLPQHPVPFEKVPQRQPTFRIIRGELIGKGTYGRVYLGMNAETGEFLAVKLVEVNQKAAGYDKDRIKEMVSAMDQEIDTMQHLEHPNIVQYLGCHRTELSISIYLEYIPGGSIGSCLRKHGKFEESVVKSLTIQTLRGLSYLHNQGILHRDLKADNILLDLDGTCKISDFGISKKTDNIYGNDVTNSMQGSVFWMAPEVVQSQGKGYSAKVDIWSLGCVVLEMFAGRRPWSKEEAIGAIFKLGSLNQAPPIPEDVSLNISPAALSFMLDCFTINTYERPTAGTLLSQHHFCIPDPNYHFFDTELHAKIGHL</sequence>
<feature type="region of interest" description="Disordered" evidence="10">
    <location>
        <begin position="651"/>
        <end position="683"/>
    </location>
</feature>
<gene>
    <name evidence="12" type="ORF">UREG_07496</name>
</gene>
<feature type="region of interest" description="Disordered" evidence="10">
    <location>
        <begin position="189"/>
        <end position="236"/>
    </location>
</feature>
<evidence type="ECO:0000313" key="13">
    <source>
        <dbReference type="Proteomes" id="UP000002058"/>
    </source>
</evidence>
<dbReference type="eggNOG" id="KOG0198">
    <property type="taxonomic scope" value="Eukaryota"/>
</dbReference>
<keyword evidence="13" id="KW-1185">Reference proteome</keyword>
<dbReference type="InterPro" id="IPR000719">
    <property type="entry name" value="Prot_kinase_dom"/>
</dbReference>
<dbReference type="FunFam" id="1.10.510.10:FF:000182">
    <property type="entry name" value="MAP kinase kinase kinase mkh1"/>
    <property type="match status" value="1"/>
</dbReference>
<dbReference type="KEGG" id="ure:UREG_07496"/>
<feature type="compositionally biased region" description="Low complexity" evidence="10">
    <location>
        <begin position="495"/>
        <end position="505"/>
    </location>
</feature>
<organism evidence="12 13">
    <name type="scientific">Uncinocarpus reesii (strain UAMH 1704)</name>
    <dbReference type="NCBI Taxonomy" id="336963"/>
    <lineage>
        <taxon>Eukaryota</taxon>
        <taxon>Fungi</taxon>
        <taxon>Dikarya</taxon>
        <taxon>Ascomycota</taxon>
        <taxon>Pezizomycotina</taxon>
        <taxon>Eurotiomycetes</taxon>
        <taxon>Eurotiomycetidae</taxon>
        <taxon>Onygenales</taxon>
        <taxon>Onygenaceae</taxon>
        <taxon>Uncinocarpus</taxon>
    </lineage>
</organism>
<dbReference type="OMA" id="MQISPKP"/>
<dbReference type="InterPro" id="IPR017441">
    <property type="entry name" value="Protein_kinase_ATP_BS"/>
</dbReference>
<evidence type="ECO:0000256" key="6">
    <source>
        <dbReference type="ARBA" id="ARBA00047919"/>
    </source>
</evidence>
<feature type="domain" description="Protein kinase" evidence="11">
    <location>
        <begin position="1225"/>
        <end position="1495"/>
    </location>
</feature>
<dbReference type="SUPFAM" id="SSF56112">
    <property type="entry name" value="Protein kinase-like (PK-like)"/>
    <property type="match status" value="1"/>
</dbReference>
<dbReference type="PROSITE" id="PS00107">
    <property type="entry name" value="PROTEIN_KINASE_ATP"/>
    <property type="match status" value="1"/>
</dbReference>
<feature type="compositionally biased region" description="Polar residues" evidence="10">
    <location>
        <begin position="812"/>
        <end position="854"/>
    </location>
</feature>
<feature type="region of interest" description="Disordered" evidence="10">
    <location>
        <begin position="395"/>
        <end position="529"/>
    </location>
</feature>
<dbReference type="PANTHER" id="PTHR48016">
    <property type="entry name" value="MAP KINASE KINASE KINASE SSK2-RELATED-RELATED"/>
    <property type="match status" value="1"/>
</dbReference>
<dbReference type="SMART" id="SM00220">
    <property type="entry name" value="S_TKc"/>
    <property type="match status" value="1"/>
</dbReference>
<feature type="compositionally biased region" description="Basic and acidic residues" evidence="10">
    <location>
        <begin position="461"/>
        <end position="478"/>
    </location>
</feature>
<evidence type="ECO:0000256" key="1">
    <source>
        <dbReference type="ARBA" id="ARBA00012411"/>
    </source>
</evidence>
<reference evidence="13" key="1">
    <citation type="journal article" date="2009" name="Genome Res.">
        <title>Comparative genomic analyses of the human fungal pathogens Coccidioides and their relatives.</title>
        <authorList>
            <person name="Sharpton T.J."/>
            <person name="Stajich J.E."/>
            <person name="Rounsley S.D."/>
            <person name="Gardner M.J."/>
            <person name="Wortman J.R."/>
            <person name="Jordar V.S."/>
            <person name="Maiti R."/>
            <person name="Kodira C.D."/>
            <person name="Neafsey D.E."/>
            <person name="Zeng Q."/>
            <person name="Hung C.-Y."/>
            <person name="McMahan C."/>
            <person name="Muszewska A."/>
            <person name="Grynberg M."/>
            <person name="Mandel M.A."/>
            <person name="Kellner E.M."/>
            <person name="Barker B.M."/>
            <person name="Galgiani J.N."/>
            <person name="Orbach M.J."/>
            <person name="Kirkland T.N."/>
            <person name="Cole G.T."/>
            <person name="Henn M.R."/>
            <person name="Birren B.W."/>
            <person name="Taylor J.W."/>
        </authorList>
    </citation>
    <scope>NUCLEOTIDE SEQUENCE [LARGE SCALE GENOMIC DNA]</scope>
    <source>
        <strain evidence="13">UAMH 1704</strain>
    </source>
</reference>
<keyword evidence="3 9" id="KW-0547">Nucleotide-binding</keyword>
<feature type="compositionally biased region" description="Polar residues" evidence="10">
    <location>
        <begin position="216"/>
        <end position="232"/>
    </location>
</feature>
<dbReference type="InterPro" id="IPR050538">
    <property type="entry name" value="MAP_kinase_kinase_kinase"/>
</dbReference>
<dbReference type="InterPro" id="IPR008271">
    <property type="entry name" value="Ser/Thr_kinase_AS"/>
</dbReference>
<feature type="region of interest" description="Disordered" evidence="10">
    <location>
        <begin position="986"/>
        <end position="1030"/>
    </location>
</feature>
<comment type="catalytic activity">
    <reaction evidence="7">
        <text>L-seryl-[protein] + ATP = O-phospho-L-seryl-[protein] + ADP + H(+)</text>
        <dbReference type="Rhea" id="RHEA:17989"/>
        <dbReference type="Rhea" id="RHEA-COMP:9863"/>
        <dbReference type="Rhea" id="RHEA-COMP:11604"/>
        <dbReference type="ChEBI" id="CHEBI:15378"/>
        <dbReference type="ChEBI" id="CHEBI:29999"/>
        <dbReference type="ChEBI" id="CHEBI:30616"/>
        <dbReference type="ChEBI" id="CHEBI:83421"/>
        <dbReference type="ChEBI" id="CHEBI:456216"/>
        <dbReference type="EC" id="2.7.11.24"/>
    </reaction>
    <physiologicalReaction direction="left-to-right" evidence="7">
        <dbReference type="Rhea" id="RHEA:17990"/>
    </physiologicalReaction>
</comment>
<dbReference type="Pfam" id="PF00069">
    <property type="entry name" value="Pkinase"/>
    <property type="match status" value="1"/>
</dbReference>
<dbReference type="VEuPathDB" id="FungiDB:UREG_07496"/>
<dbReference type="STRING" id="336963.C4JZ95"/>
<dbReference type="GeneID" id="8439964"/>
<dbReference type="PROSITE" id="PS00108">
    <property type="entry name" value="PROTEIN_KINASE_ST"/>
    <property type="match status" value="1"/>
</dbReference>
<keyword evidence="2" id="KW-0808">Transferase</keyword>
<feature type="region of interest" description="Disordered" evidence="10">
    <location>
        <begin position="738"/>
        <end position="790"/>
    </location>
</feature>
<evidence type="ECO:0000256" key="9">
    <source>
        <dbReference type="PROSITE-ProRule" id="PRU10141"/>
    </source>
</evidence>
<dbReference type="PANTHER" id="PTHR48016:SF48">
    <property type="entry name" value="SERINE_THREONINE-PROTEIN KINASE BCK1_SLK1_SSP31"/>
    <property type="match status" value="1"/>
</dbReference>
<dbReference type="RefSeq" id="XP_002582723.1">
    <property type="nucleotide sequence ID" value="XM_002582677.1"/>
</dbReference>
<feature type="compositionally biased region" description="Basic residues" evidence="10">
    <location>
        <begin position="667"/>
        <end position="676"/>
    </location>
</feature>
<feature type="compositionally biased region" description="Basic and acidic residues" evidence="10">
    <location>
        <begin position="1003"/>
        <end position="1015"/>
    </location>
</feature>
<evidence type="ECO:0000259" key="11">
    <source>
        <dbReference type="PROSITE" id="PS50011"/>
    </source>
</evidence>
<feature type="region of interest" description="Disordered" evidence="10">
    <location>
        <begin position="1"/>
        <end position="134"/>
    </location>
</feature>
<feature type="compositionally biased region" description="Low complexity" evidence="10">
    <location>
        <begin position="780"/>
        <end position="790"/>
    </location>
</feature>
<feature type="compositionally biased region" description="Polar residues" evidence="10">
    <location>
        <begin position="445"/>
        <end position="455"/>
    </location>
</feature>
<dbReference type="Gene3D" id="1.10.510.10">
    <property type="entry name" value="Transferase(Phosphotransferase) domain 1"/>
    <property type="match status" value="1"/>
</dbReference>
<feature type="region of interest" description="Disordered" evidence="10">
    <location>
        <begin position="1157"/>
        <end position="1180"/>
    </location>
</feature>
<evidence type="ECO:0000256" key="2">
    <source>
        <dbReference type="ARBA" id="ARBA00022679"/>
    </source>
</evidence>
<dbReference type="OrthoDB" id="266718at2759"/>
<keyword evidence="4" id="KW-0418">Kinase</keyword>
<comment type="catalytic activity">
    <reaction evidence="6">
        <text>L-threonyl-[protein] + ATP = O-phospho-L-threonyl-[protein] + ADP + H(+)</text>
        <dbReference type="Rhea" id="RHEA:46608"/>
        <dbReference type="Rhea" id="RHEA-COMP:11060"/>
        <dbReference type="Rhea" id="RHEA-COMP:11605"/>
        <dbReference type="ChEBI" id="CHEBI:15378"/>
        <dbReference type="ChEBI" id="CHEBI:30013"/>
        <dbReference type="ChEBI" id="CHEBI:30616"/>
        <dbReference type="ChEBI" id="CHEBI:61977"/>
        <dbReference type="ChEBI" id="CHEBI:456216"/>
        <dbReference type="EC" id="2.7.11.24"/>
    </reaction>
    <physiologicalReaction direction="left-to-right" evidence="6">
        <dbReference type="Rhea" id="RHEA:46609"/>
    </physiologicalReaction>
</comment>
<dbReference type="EC" id="2.7.11.24" evidence="1"/>
<feature type="region of interest" description="Disordered" evidence="10">
    <location>
        <begin position="323"/>
        <end position="383"/>
    </location>
</feature>
<dbReference type="InterPro" id="IPR011009">
    <property type="entry name" value="Kinase-like_dom_sf"/>
</dbReference>
<dbReference type="Proteomes" id="UP000002058">
    <property type="component" value="Unassembled WGS sequence"/>
</dbReference>
<dbReference type="GO" id="GO:0005524">
    <property type="term" value="F:ATP binding"/>
    <property type="evidence" value="ECO:0007669"/>
    <property type="project" value="UniProtKB-UniRule"/>
</dbReference>
<dbReference type="GO" id="GO:0004707">
    <property type="term" value="F:MAP kinase activity"/>
    <property type="evidence" value="ECO:0007669"/>
    <property type="project" value="UniProtKB-EC"/>
</dbReference>
<feature type="compositionally biased region" description="Basic and acidic residues" evidence="10">
    <location>
        <begin position="373"/>
        <end position="383"/>
    </location>
</feature>
<feature type="compositionally biased region" description="Low complexity" evidence="10">
    <location>
        <begin position="199"/>
        <end position="215"/>
    </location>
</feature>
<feature type="compositionally biased region" description="Polar residues" evidence="10">
    <location>
        <begin position="18"/>
        <end position="27"/>
    </location>
</feature>
<feature type="region of interest" description="Disordered" evidence="10">
    <location>
        <begin position="877"/>
        <end position="963"/>
    </location>
</feature>
<feature type="compositionally biased region" description="Polar residues" evidence="10">
    <location>
        <begin position="102"/>
        <end position="126"/>
    </location>
</feature>
<feature type="compositionally biased region" description="Polar residues" evidence="10">
    <location>
        <begin position="400"/>
        <end position="424"/>
    </location>
</feature>
<feature type="compositionally biased region" description="Basic and acidic residues" evidence="10">
    <location>
        <begin position="766"/>
        <end position="779"/>
    </location>
</feature>
<evidence type="ECO:0000256" key="4">
    <source>
        <dbReference type="ARBA" id="ARBA00022777"/>
    </source>
</evidence>
<feature type="region of interest" description="Disordered" evidence="10">
    <location>
        <begin position="811"/>
        <end position="861"/>
    </location>
</feature>
<evidence type="ECO:0000256" key="8">
    <source>
        <dbReference type="ARBA" id="ARBA00068103"/>
    </source>
</evidence>
<evidence type="ECO:0000256" key="5">
    <source>
        <dbReference type="ARBA" id="ARBA00022840"/>
    </source>
</evidence>
<feature type="binding site" evidence="9">
    <location>
        <position position="1254"/>
    </location>
    <ligand>
        <name>ATP</name>
        <dbReference type="ChEBI" id="CHEBI:30616"/>
    </ligand>
</feature>
<feature type="compositionally biased region" description="Low complexity" evidence="10">
    <location>
        <begin position="1163"/>
        <end position="1174"/>
    </location>
</feature>
<dbReference type="PROSITE" id="PS50011">
    <property type="entry name" value="PROTEIN_KINASE_DOM"/>
    <property type="match status" value="1"/>
</dbReference>
<dbReference type="HOGENOM" id="CLU_000961_3_0_1"/>
<accession>C4JZ95</accession>